<dbReference type="InterPro" id="IPR015847">
    <property type="entry name" value="ExoRNase_PH_dom2"/>
</dbReference>
<dbReference type="EMBL" id="QRNJ01000031">
    <property type="protein sequence ID" value="RHK38799.1"/>
    <property type="molecule type" value="Genomic_DNA"/>
</dbReference>
<feature type="domain" description="S1 motif" evidence="10">
    <location>
        <begin position="624"/>
        <end position="692"/>
    </location>
</feature>
<dbReference type="Proteomes" id="UP000283497">
    <property type="component" value="Unassembled WGS sequence"/>
</dbReference>
<evidence type="ECO:0000256" key="5">
    <source>
        <dbReference type="ARBA" id="ARBA00022695"/>
    </source>
</evidence>
<dbReference type="PANTHER" id="PTHR11252">
    <property type="entry name" value="POLYRIBONUCLEOTIDE NUCLEOTIDYLTRANSFERASE"/>
    <property type="match status" value="1"/>
</dbReference>
<reference evidence="11 12" key="1">
    <citation type="submission" date="2018-08" db="EMBL/GenBank/DDBJ databases">
        <title>A genome reference for cultivated species of the human gut microbiota.</title>
        <authorList>
            <person name="Zou Y."/>
            <person name="Xue W."/>
            <person name="Luo G."/>
        </authorList>
    </citation>
    <scope>NUCLEOTIDE SEQUENCE [LARGE SCALE GENOMIC DNA]</scope>
    <source>
        <strain evidence="11 12">AF45-14BH</strain>
    </source>
</reference>
<sequence>MVKQFSMELAGRTLTVEIGKVAAQANGAALMRYGDTVVLSTATASEKPREGIDFFPLSVEFEEKMYAVGKIPGGFNKREGKASEHAVLTSRVIDRPMRPLFPKDYRNDVTLNNLVMAVDPDCSPEVTAMLGASVATSISDIPFDGPIAGTRIGLIDGEFIVNPTADQQLVSDLALTVASTAEKVIMIEAGANEVPEDKMIEAIFKAHEVNKEVIKFIDRIVEECGKEKHEYEHVDTPEDLWNDMVDFITPEAMEEAVFTDVKQVREENIRQIKEKLEERYAEEHEDWLPLIDDAVYKFQKKTVRKMILKDHKRPDGRAINEIRPLAAEIDLLPRVHGSGMFTRGQTQIMTITTLAPLSEAQKIDGLDANVTSKRYMHHYNFPSYSVGETKPSRGPGRREIGHGALAERALVPVLPSEDEFPYAIRTVSETLESNGSTSQASICASTLSLMAAGVPIKKPVAGISTGLVTGESDDDYIVLTDIQGLEDFFGDMDFKVAGTHDGITAIQMDIKIHGLTPDIIREAISRTKEAREHILTDVMEPVISTPRDHVGEYAPKIMQMHVDPDKISEIIGKQGKTINAIIDETGVKIDINDEGRVDICGVDQVMIDRAMEIIRLIVEPVEAGKIYEGEVVRIMNFGAFVQLAPNKDGLIHISKLSKERVEKVEDVVNIGDKVKVKVLEIDKMGRINLALREIIK</sequence>
<dbReference type="AlphaFoldDB" id="A0A415G6Z1"/>
<dbReference type="CDD" id="cd11363">
    <property type="entry name" value="RNase_PH_PNPase_1"/>
    <property type="match status" value="1"/>
</dbReference>
<dbReference type="Pfam" id="PF00013">
    <property type="entry name" value="KH_1"/>
    <property type="match status" value="1"/>
</dbReference>
<dbReference type="CDD" id="cd11364">
    <property type="entry name" value="RNase_PH_PNPase_2"/>
    <property type="match status" value="1"/>
</dbReference>
<keyword evidence="8 9" id="KW-0694">RNA-binding</keyword>
<keyword evidence="4 9" id="KW-0808">Transferase</keyword>
<dbReference type="PROSITE" id="PS50084">
    <property type="entry name" value="KH_TYPE_1"/>
    <property type="match status" value="1"/>
</dbReference>
<dbReference type="InterPro" id="IPR003029">
    <property type="entry name" value="S1_domain"/>
</dbReference>
<comment type="similarity">
    <text evidence="2 9">Belongs to the polyribonucleotide nucleotidyltransferase family.</text>
</comment>
<dbReference type="PIRSF" id="PIRSF005499">
    <property type="entry name" value="PNPase"/>
    <property type="match status" value="1"/>
</dbReference>
<evidence type="ECO:0000256" key="3">
    <source>
        <dbReference type="ARBA" id="ARBA00022490"/>
    </source>
</evidence>
<dbReference type="InterPro" id="IPR027408">
    <property type="entry name" value="PNPase/RNase_PH_dom_sf"/>
</dbReference>
<comment type="subcellular location">
    <subcellularLocation>
        <location evidence="1 9">Cytoplasm</location>
    </subcellularLocation>
</comment>
<protein>
    <recommendedName>
        <fullName evidence="9">Polyribonucleotide nucleotidyltransferase</fullName>
        <ecNumber evidence="9">2.7.7.8</ecNumber>
    </recommendedName>
    <alternativeName>
        <fullName evidence="9">Polynucleotide phosphorylase</fullName>
        <shortName evidence="9">PNPase</shortName>
    </alternativeName>
</protein>
<evidence type="ECO:0000256" key="8">
    <source>
        <dbReference type="ARBA" id="ARBA00022884"/>
    </source>
</evidence>
<dbReference type="NCBIfam" id="NF008805">
    <property type="entry name" value="PRK11824.1"/>
    <property type="match status" value="1"/>
</dbReference>
<dbReference type="Pfam" id="PF03726">
    <property type="entry name" value="PNPase"/>
    <property type="match status" value="1"/>
</dbReference>
<evidence type="ECO:0000259" key="10">
    <source>
        <dbReference type="PROSITE" id="PS50126"/>
    </source>
</evidence>
<dbReference type="FunFam" id="3.30.230.70:FF:000002">
    <property type="entry name" value="Polyribonucleotide nucleotidyltransferase"/>
    <property type="match status" value="1"/>
</dbReference>
<keyword evidence="5 9" id="KW-0548">Nucleotidyltransferase</keyword>
<dbReference type="InterPro" id="IPR004087">
    <property type="entry name" value="KH_dom"/>
</dbReference>
<dbReference type="FunFam" id="3.30.1370.10:FF:000001">
    <property type="entry name" value="Polyribonucleotide nucleotidyltransferase"/>
    <property type="match status" value="1"/>
</dbReference>
<evidence type="ECO:0000256" key="4">
    <source>
        <dbReference type="ARBA" id="ARBA00022679"/>
    </source>
</evidence>
<keyword evidence="7 9" id="KW-0460">Magnesium</keyword>
<dbReference type="InterPro" id="IPR004088">
    <property type="entry name" value="KH_dom_type_1"/>
</dbReference>
<gene>
    <name evidence="9" type="primary">pnp</name>
    <name evidence="11" type="ORF">DW068_08965</name>
</gene>
<dbReference type="SUPFAM" id="SSF54211">
    <property type="entry name" value="Ribosomal protein S5 domain 2-like"/>
    <property type="match status" value="2"/>
</dbReference>
<dbReference type="GO" id="GO:0000175">
    <property type="term" value="F:3'-5'-RNA exonuclease activity"/>
    <property type="evidence" value="ECO:0007669"/>
    <property type="project" value="TreeGrafter"/>
</dbReference>
<comment type="caution">
    <text evidence="11">The sequence shown here is derived from an EMBL/GenBank/DDBJ whole genome shotgun (WGS) entry which is preliminary data.</text>
</comment>
<organism evidence="11 12">
    <name type="scientific">Anaerobutyricum hallii</name>
    <dbReference type="NCBI Taxonomy" id="39488"/>
    <lineage>
        <taxon>Bacteria</taxon>
        <taxon>Bacillati</taxon>
        <taxon>Bacillota</taxon>
        <taxon>Clostridia</taxon>
        <taxon>Lachnospirales</taxon>
        <taxon>Lachnospiraceae</taxon>
        <taxon>Anaerobutyricum</taxon>
    </lineage>
</organism>
<evidence type="ECO:0000313" key="12">
    <source>
        <dbReference type="Proteomes" id="UP000283497"/>
    </source>
</evidence>
<feature type="binding site" evidence="9">
    <location>
        <position position="493"/>
    </location>
    <ligand>
        <name>Mg(2+)</name>
        <dbReference type="ChEBI" id="CHEBI:18420"/>
    </ligand>
</feature>
<dbReference type="FunFam" id="3.30.230.70:FF:000001">
    <property type="entry name" value="Polyribonucleotide nucleotidyltransferase"/>
    <property type="match status" value="1"/>
</dbReference>
<dbReference type="EC" id="2.7.7.8" evidence="9"/>
<dbReference type="Pfam" id="PF03725">
    <property type="entry name" value="RNase_PH_C"/>
    <property type="match status" value="1"/>
</dbReference>
<dbReference type="PANTHER" id="PTHR11252:SF0">
    <property type="entry name" value="POLYRIBONUCLEOTIDE NUCLEOTIDYLTRANSFERASE 1, MITOCHONDRIAL"/>
    <property type="match status" value="1"/>
</dbReference>
<feature type="binding site" evidence="9">
    <location>
        <position position="487"/>
    </location>
    <ligand>
        <name>Mg(2+)</name>
        <dbReference type="ChEBI" id="CHEBI:18420"/>
    </ligand>
</feature>
<dbReference type="Gene3D" id="3.30.230.70">
    <property type="entry name" value="GHMP Kinase, N-terminal domain"/>
    <property type="match status" value="2"/>
</dbReference>
<dbReference type="InterPro" id="IPR036612">
    <property type="entry name" value="KH_dom_type_1_sf"/>
</dbReference>
<dbReference type="CDD" id="cd04472">
    <property type="entry name" value="S1_PNPase"/>
    <property type="match status" value="1"/>
</dbReference>
<dbReference type="PROSITE" id="PS50126">
    <property type="entry name" value="S1"/>
    <property type="match status" value="1"/>
</dbReference>
<dbReference type="GO" id="GO:0000287">
    <property type="term" value="F:magnesium ion binding"/>
    <property type="evidence" value="ECO:0007669"/>
    <property type="project" value="UniProtKB-UniRule"/>
</dbReference>
<evidence type="ECO:0000313" key="11">
    <source>
        <dbReference type="EMBL" id="RHK38799.1"/>
    </source>
</evidence>
<dbReference type="FunFam" id="2.40.50.140:FF:000023">
    <property type="entry name" value="Polyribonucleotide nucleotidyltransferase"/>
    <property type="match status" value="1"/>
</dbReference>
<dbReference type="GO" id="GO:0003723">
    <property type="term" value="F:RNA binding"/>
    <property type="evidence" value="ECO:0007669"/>
    <property type="project" value="UniProtKB-UniRule"/>
</dbReference>
<dbReference type="InterPro" id="IPR020568">
    <property type="entry name" value="Ribosomal_Su5_D2-typ_SF"/>
</dbReference>
<proteinExistence type="inferred from homology"/>
<dbReference type="GO" id="GO:0004654">
    <property type="term" value="F:polyribonucleotide nucleotidyltransferase activity"/>
    <property type="evidence" value="ECO:0007669"/>
    <property type="project" value="UniProtKB-UniRule"/>
</dbReference>
<comment type="function">
    <text evidence="9">Involved in mRNA degradation. Catalyzes the phosphorolysis of single-stranded polyribonucleotides processively in the 3'- to 5'-direction.</text>
</comment>
<keyword evidence="3 9" id="KW-0963">Cytoplasm</keyword>
<dbReference type="InterPro" id="IPR036345">
    <property type="entry name" value="ExoRNase_PH_dom2_sf"/>
</dbReference>
<dbReference type="RefSeq" id="WP_118314629.1">
    <property type="nucleotide sequence ID" value="NZ_CAUBTG010000099.1"/>
</dbReference>
<evidence type="ECO:0000256" key="1">
    <source>
        <dbReference type="ARBA" id="ARBA00004496"/>
    </source>
</evidence>
<evidence type="ECO:0000256" key="2">
    <source>
        <dbReference type="ARBA" id="ARBA00007404"/>
    </source>
</evidence>
<dbReference type="GO" id="GO:0006402">
    <property type="term" value="P:mRNA catabolic process"/>
    <property type="evidence" value="ECO:0007669"/>
    <property type="project" value="UniProtKB-UniRule"/>
</dbReference>
<evidence type="ECO:0000256" key="6">
    <source>
        <dbReference type="ARBA" id="ARBA00022723"/>
    </source>
</evidence>
<dbReference type="InterPro" id="IPR012340">
    <property type="entry name" value="NA-bd_OB-fold"/>
</dbReference>
<dbReference type="Gene3D" id="3.30.1370.10">
    <property type="entry name" value="K Homology domain, type 1"/>
    <property type="match status" value="1"/>
</dbReference>
<comment type="catalytic activity">
    <reaction evidence="9">
        <text>RNA(n+1) + phosphate = RNA(n) + a ribonucleoside 5'-diphosphate</text>
        <dbReference type="Rhea" id="RHEA:22096"/>
        <dbReference type="Rhea" id="RHEA-COMP:14527"/>
        <dbReference type="Rhea" id="RHEA-COMP:17342"/>
        <dbReference type="ChEBI" id="CHEBI:43474"/>
        <dbReference type="ChEBI" id="CHEBI:57930"/>
        <dbReference type="ChEBI" id="CHEBI:140395"/>
        <dbReference type="EC" id="2.7.7.8"/>
    </reaction>
</comment>
<dbReference type="HAMAP" id="MF_01595">
    <property type="entry name" value="PNPase"/>
    <property type="match status" value="1"/>
</dbReference>
<dbReference type="InterPro" id="IPR001247">
    <property type="entry name" value="ExoRNase_PH_dom1"/>
</dbReference>
<dbReference type="InterPro" id="IPR012162">
    <property type="entry name" value="PNPase"/>
</dbReference>
<dbReference type="GO" id="GO:0006396">
    <property type="term" value="P:RNA processing"/>
    <property type="evidence" value="ECO:0007669"/>
    <property type="project" value="InterPro"/>
</dbReference>
<dbReference type="SUPFAM" id="SSF54791">
    <property type="entry name" value="Eukaryotic type KH-domain (KH-domain type I)"/>
    <property type="match status" value="1"/>
</dbReference>
<comment type="cofactor">
    <cofactor evidence="9">
        <name>Mg(2+)</name>
        <dbReference type="ChEBI" id="CHEBI:18420"/>
    </cofactor>
</comment>
<dbReference type="Pfam" id="PF00575">
    <property type="entry name" value="S1"/>
    <property type="match status" value="1"/>
</dbReference>
<dbReference type="SMART" id="SM00322">
    <property type="entry name" value="KH"/>
    <property type="match status" value="1"/>
</dbReference>
<dbReference type="SMART" id="SM00316">
    <property type="entry name" value="S1"/>
    <property type="match status" value="1"/>
</dbReference>
<dbReference type="CDD" id="cd02393">
    <property type="entry name" value="KH-I_PNPase"/>
    <property type="match status" value="1"/>
</dbReference>
<dbReference type="GO" id="GO:0005829">
    <property type="term" value="C:cytosol"/>
    <property type="evidence" value="ECO:0007669"/>
    <property type="project" value="TreeGrafter"/>
</dbReference>
<keyword evidence="6 9" id="KW-0479">Metal-binding</keyword>
<dbReference type="InterPro" id="IPR015848">
    <property type="entry name" value="PNPase_PH_RNA-bd_bac/org-type"/>
</dbReference>
<accession>A0A415G6Z1</accession>
<evidence type="ECO:0000256" key="9">
    <source>
        <dbReference type="HAMAP-Rule" id="MF_01595"/>
    </source>
</evidence>
<dbReference type="Pfam" id="PF01138">
    <property type="entry name" value="RNase_PH"/>
    <property type="match status" value="2"/>
</dbReference>
<dbReference type="NCBIfam" id="TIGR03591">
    <property type="entry name" value="polynuc_phos"/>
    <property type="match status" value="1"/>
</dbReference>
<dbReference type="SUPFAM" id="SSF50249">
    <property type="entry name" value="Nucleic acid-binding proteins"/>
    <property type="match status" value="1"/>
</dbReference>
<evidence type="ECO:0000256" key="7">
    <source>
        <dbReference type="ARBA" id="ARBA00022842"/>
    </source>
</evidence>
<dbReference type="SUPFAM" id="SSF55666">
    <property type="entry name" value="Ribonuclease PH domain 2-like"/>
    <property type="match status" value="2"/>
</dbReference>
<name>A0A415G6Z1_9FIRM</name>
<dbReference type="Gene3D" id="2.40.50.140">
    <property type="entry name" value="Nucleic acid-binding proteins"/>
    <property type="match status" value="1"/>
</dbReference>